<dbReference type="InterPro" id="IPR001434">
    <property type="entry name" value="OmcB-like_DUF11"/>
</dbReference>
<protein>
    <submittedName>
        <fullName evidence="2">DUF11 domain-containing protein</fullName>
    </submittedName>
</protein>
<dbReference type="InterPro" id="IPR047589">
    <property type="entry name" value="DUF11_rpt"/>
</dbReference>
<dbReference type="PANTHER" id="PTHR34819">
    <property type="entry name" value="LARGE CYSTEINE-RICH PERIPLASMIC PROTEIN OMCB"/>
    <property type="match status" value="1"/>
</dbReference>
<dbReference type="InterPro" id="IPR051172">
    <property type="entry name" value="Chlamydia_OmcB"/>
</dbReference>
<dbReference type="Gene3D" id="2.60.40.740">
    <property type="match status" value="1"/>
</dbReference>
<comment type="caution">
    <text evidence="2">The sequence shown here is derived from an EMBL/GenBank/DDBJ whole genome shotgun (WGS) entry which is preliminary data.</text>
</comment>
<feature type="domain" description="DUF11" evidence="1">
    <location>
        <begin position="369"/>
        <end position="430"/>
    </location>
</feature>
<organism evidence="2 3">
    <name type="scientific">Pontixanthobacter aquaemixtae</name>
    <dbReference type="NCBI Taxonomy" id="1958940"/>
    <lineage>
        <taxon>Bacteria</taxon>
        <taxon>Pseudomonadati</taxon>
        <taxon>Pseudomonadota</taxon>
        <taxon>Alphaproteobacteria</taxon>
        <taxon>Sphingomonadales</taxon>
        <taxon>Erythrobacteraceae</taxon>
        <taxon>Pontixanthobacter</taxon>
    </lineage>
</organism>
<dbReference type="NCBIfam" id="TIGR01451">
    <property type="entry name" value="B_ant_repeat"/>
    <property type="match status" value="2"/>
</dbReference>
<evidence type="ECO:0000313" key="3">
    <source>
        <dbReference type="Proteomes" id="UP000442714"/>
    </source>
</evidence>
<dbReference type="OrthoDB" id="5400913at2"/>
<dbReference type="AlphaFoldDB" id="A0A844ZQ73"/>
<gene>
    <name evidence="2" type="ORF">GRI41_04150</name>
</gene>
<evidence type="ECO:0000259" key="1">
    <source>
        <dbReference type="Pfam" id="PF01345"/>
    </source>
</evidence>
<keyword evidence="3" id="KW-1185">Reference proteome</keyword>
<dbReference type="EMBL" id="WTYX01000001">
    <property type="protein sequence ID" value="MXO90005.1"/>
    <property type="molecule type" value="Genomic_DNA"/>
</dbReference>
<feature type="domain" description="DUF11" evidence="1">
    <location>
        <begin position="12"/>
        <end position="124"/>
    </location>
</feature>
<name>A0A844ZQ73_9SPHN</name>
<dbReference type="PANTHER" id="PTHR34819:SF3">
    <property type="entry name" value="CELL SURFACE PROTEIN"/>
    <property type="match status" value="1"/>
</dbReference>
<accession>A0A844ZQ73</accession>
<dbReference type="Proteomes" id="UP000442714">
    <property type="component" value="Unassembled WGS sequence"/>
</dbReference>
<sequence length="471" mass="47692">MSDLAYTQPDADLSLTKTVSNATPANGTAVSYTLTVNNAASSVFNATGVQVRDVLPAGFTYVSASGVGTYNSGTGIWDVGSVPVGTNRSITINGTVNATSGATITNTAEIIASNQPDRDSTVNNGVTTEDDYATRSFTVSGTRVAGTPPVLSCPVGSVLFDWDTRTWTAGSLNNTYAVTGIGNINYTVSSPGVFVDDPAFGGQSPSLSNANNGGTGTTDVALHQYLDFADQSQTATTVITLPTAVPGAQFTVYDIDFANNDFADKLTVTGSFNGATVIPTLTNGVANYVVGNTAIGDAGSGGTSADGNVVVTFSSPVDTITIVYGNHTTAPAVPDGQAIAIADIRYCNPQATLSVTKVSSILSDPVNATTNPKPIPGALVRYCILVNNPGSATATSIVATDNIPADLTFVPGSIRSGTSCGTATTVEDDNNTGADESDPYGAAIAGSTLTMTAGSLGPTANMAITFQATLN</sequence>
<dbReference type="Gene3D" id="2.60.40.1170">
    <property type="entry name" value="Mu homology domain, subdomain B"/>
    <property type="match status" value="1"/>
</dbReference>
<dbReference type="Pfam" id="PF01345">
    <property type="entry name" value="DUF11"/>
    <property type="match status" value="2"/>
</dbReference>
<reference evidence="2 3" key="1">
    <citation type="submission" date="2019-12" db="EMBL/GenBank/DDBJ databases">
        <title>Genomic-based taxomic classification of the family Erythrobacteraceae.</title>
        <authorList>
            <person name="Xu L."/>
        </authorList>
    </citation>
    <scope>NUCLEOTIDE SEQUENCE [LARGE SCALE GENOMIC DNA]</scope>
    <source>
        <strain evidence="2 3">KCTC 52763</strain>
    </source>
</reference>
<proteinExistence type="predicted"/>
<evidence type="ECO:0000313" key="2">
    <source>
        <dbReference type="EMBL" id="MXO90005.1"/>
    </source>
</evidence>